<dbReference type="Proteomes" id="UP000765891">
    <property type="component" value="Unassembled WGS sequence"/>
</dbReference>
<proteinExistence type="predicted"/>
<protein>
    <submittedName>
        <fullName evidence="1">IS5 family transposase</fullName>
    </submittedName>
</protein>
<evidence type="ECO:0000313" key="1">
    <source>
        <dbReference type="EMBL" id="MBP1953335.1"/>
    </source>
</evidence>
<organism evidence="1 2">
    <name type="scientific">Halarchaeum rubridurum</name>
    <dbReference type="NCBI Taxonomy" id="489911"/>
    <lineage>
        <taxon>Archaea</taxon>
        <taxon>Methanobacteriati</taxon>
        <taxon>Methanobacteriota</taxon>
        <taxon>Stenosarchaea group</taxon>
        <taxon>Halobacteria</taxon>
        <taxon>Halobacteriales</taxon>
        <taxon>Halobacteriaceae</taxon>
    </lineage>
</organism>
<dbReference type="AlphaFoldDB" id="A0A8T4GJJ6"/>
<name>A0A8T4GJJ6_9EURY</name>
<accession>A0A8T4GJJ6</accession>
<dbReference type="EMBL" id="JAGGKO010000001">
    <property type="protein sequence ID" value="MBP1953335.1"/>
    <property type="molecule type" value="Genomic_DNA"/>
</dbReference>
<reference evidence="1" key="1">
    <citation type="submission" date="2021-03" db="EMBL/GenBank/DDBJ databases">
        <title>Genomic Encyclopedia of Type Strains, Phase IV (KMG-IV): sequencing the most valuable type-strain genomes for metagenomic binning, comparative biology and taxonomic classification.</title>
        <authorList>
            <person name="Goeker M."/>
        </authorList>
    </citation>
    <scope>NUCLEOTIDE SEQUENCE</scope>
    <source>
        <strain evidence="1">DSM 22443</strain>
    </source>
</reference>
<comment type="caution">
    <text evidence="1">The sequence shown here is derived from an EMBL/GenBank/DDBJ whole genome shotgun (WGS) entry which is preliminary data.</text>
</comment>
<sequence>MAEIRNVLKLDRDDLPDYSTIYKSFDRLKMCCVE</sequence>
<evidence type="ECO:0000313" key="2">
    <source>
        <dbReference type="Proteomes" id="UP000765891"/>
    </source>
</evidence>
<gene>
    <name evidence="1" type="ORF">J2752_000216</name>
</gene>